<keyword evidence="5 7" id="KW-0378">Hydrolase</keyword>
<dbReference type="PANTHER" id="PTHR11452">
    <property type="entry name" value="ALPHA-GALACTOSIDASE/ALPHA-N-ACETYLGALACTOSAMINIDASE"/>
    <property type="match status" value="1"/>
</dbReference>
<keyword evidence="7" id="KW-1015">Disulfide bond</keyword>
<dbReference type="CDD" id="cd14792">
    <property type="entry name" value="GH27"/>
    <property type="match status" value="1"/>
</dbReference>
<evidence type="ECO:0000256" key="2">
    <source>
        <dbReference type="ARBA" id="ARBA00009743"/>
    </source>
</evidence>
<protein>
    <recommendedName>
        <fullName evidence="3 7">Alpha-galactosidase</fullName>
        <ecNumber evidence="3 7">3.2.1.22</ecNumber>
    </recommendedName>
    <alternativeName>
        <fullName evidence="7">Melibiase</fullName>
    </alternativeName>
</protein>
<evidence type="ECO:0000256" key="1">
    <source>
        <dbReference type="ARBA" id="ARBA00001255"/>
    </source>
</evidence>
<dbReference type="PRINTS" id="PR00740">
    <property type="entry name" value="GLHYDRLASE27"/>
</dbReference>
<dbReference type="RefSeq" id="XP_007416424.1">
    <property type="nucleotide sequence ID" value="XM_007416362.1"/>
</dbReference>
<dbReference type="InterPro" id="IPR002241">
    <property type="entry name" value="Glyco_hydro_27"/>
</dbReference>
<evidence type="ECO:0000313" key="9">
    <source>
        <dbReference type="EMBL" id="EGG00225.1"/>
    </source>
</evidence>
<dbReference type="AlphaFoldDB" id="F4S4Y4"/>
<dbReference type="InterPro" id="IPR013785">
    <property type="entry name" value="Aldolase_TIM"/>
</dbReference>
<dbReference type="Pfam" id="PF16499">
    <property type="entry name" value="Melibiase_2"/>
    <property type="match status" value="1"/>
</dbReference>
<evidence type="ECO:0000313" key="10">
    <source>
        <dbReference type="Proteomes" id="UP000001072"/>
    </source>
</evidence>
<comment type="catalytic activity">
    <reaction evidence="1 7">
        <text>Hydrolysis of terminal, non-reducing alpha-D-galactose residues in alpha-D-galactosides, including galactose oligosaccharides, galactomannans and galactolipids.</text>
        <dbReference type="EC" id="3.2.1.22"/>
    </reaction>
</comment>
<keyword evidence="6 7" id="KW-0326">Glycosidase</keyword>
<gene>
    <name evidence="9" type="ORF">MELLADRAFT_93697</name>
</gene>
<evidence type="ECO:0000256" key="7">
    <source>
        <dbReference type="RuleBase" id="RU361168"/>
    </source>
</evidence>
<dbReference type="SUPFAM" id="SSF51445">
    <property type="entry name" value="(Trans)glycosidases"/>
    <property type="match status" value="1"/>
</dbReference>
<evidence type="ECO:0000259" key="8">
    <source>
        <dbReference type="Pfam" id="PF17801"/>
    </source>
</evidence>
<feature type="domain" description="Alpha galactosidase C-terminal" evidence="8">
    <location>
        <begin position="304"/>
        <end position="376"/>
    </location>
</feature>
<dbReference type="eggNOG" id="KOG2366">
    <property type="taxonomic scope" value="Eukaryota"/>
</dbReference>
<dbReference type="InParanoid" id="F4S4Y4"/>
<dbReference type="Gene3D" id="2.60.40.1180">
    <property type="entry name" value="Golgi alpha-mannosidase II"/>
    <property type="match status" value="1"/>
</dbReference>
<dbReference type="Gene3D" id="3.20.20.70">
    <property type="entry name" value="Aldolase class I"/>
    <property type="match status" value="1"/>
</dbReference>
<dbReference type="KEGG" id="mlr:MELLADRAFT_93697"/>
<name>F4S4Y4_MELLP</name>
<evidence type="ECO:0000256" key="6">
    <source>
        <dbReference type="ARBA" id="ARBA00023295"/>
    </source>
</evidence>
<dbReference type="VEuPathDB" id="FungiDB:MELLADRAFT_93697"/>
<dbReference type="PANTHER" id="PTHR11452:SF75">
    <property type="entry name" value="ALPHA-GALACTOSIDASE MEL1"/>
    <property type="match status" value="1"/>
</dbReference>
<organism evidence="10">
    <name type="scientific">Melampsora larici-populina (strain 98AG31 / pathotype 3-4-7)</name>
    <name type="common">Poplar leaf rust fungus</name>
    <dbReference type="NCBI Taxonomy" id="747676"/>
    <lineage>
        <taxon>Eukaryota</taxon>
        <taxon>Fungi</taxon>
        <taxon>Dikarya</taxon>
        <taxon>Basidiomycota</taxon>
        <taxon>Pucciniomycotina</taxon>
        <taxon>Pucciniomycetes</taxon>
        <taxon>Pucciniales</taxon>
        <taxon>Melampsoraceae</taxon>
        <taxon>Melampsora</taxon>
    </lineage>
</organism>
<accession>F4S4Y4</accession>
<dbReference type="SUPFAM" id="SSF51011">
    <property type="entry name" value="Glycosyl hydrolase domain"/>
    <property type="match status" value="1"/>
</dbReference>
<dbReference type="GeneID" id="18936659"/>
<evidence type="ECO:0000256" key="3">
    <source>
        <dbReference type="ARBA" id="ARBA00012755"/>
    </source>
</evidence>
<comment type="similarity">
    <text evidence="2 7">Belongs to the glycosyl hydrolase 27 family.</text>
</comment>
<dbReference type="STRING" id="747676.F4S4Y4"/>
<dbReference type="OrthoDB" id="2497659at2759"/>
<dbReference type="Gene3D" id="2.60.120.260">
    <property type="entry name" value="Galactose-binding domain-like"/>
    <property type="match status" value="1"/>
</dbReference>
<dbReference type="InterPro" id="IPR017853">
    <property type="entry name" value="GH"/>
</dbReference>
<dbReference type="HOGENOM" id="CLU_013093_3_0_1"/>
<dbReference type="Proteomes" id="UP000001072">
    <property type="component" value="Unassembled WGS sequence"/>
</dbReference>
<proteinExistence type="inferred from homology"/>
<dbReference type="GO" id="GO:0005975">
    <property type="term" value="P:carbohydrate metabolic process"/>
    <property type="evidence" value="ECO:0007669"/>
    <property type="project" value="InterPro"/>
</dbReference>
<sequence>MGWNSAVAFGCGIDEKSMRQQVDLMESSGLRDSGYVTFILGCGWQAIDRAKDGTFAANQQAFPSGMNGMAKYVHGKKMQFGLTSTAGDHPCGTRAKAHSKMIGSRNHEVADVKTFVGWGIDFLKMEFCWADNPHTPVDYNPNFSVKDRFKVTRDALIASGAPVTYAISAWGIQNPLSWPVKDYANLWRIGDDVAGASDTWSRVVRTINQFASEAWANEPGTFADLDLLEVGQGGLTRIEVITQFTFWAAANSSRHRKHRSPLIISTDLTRLDPSLIGHFKNPKLIAVNQDPLGASIRLRRRYTDQHDVWSGPLKDGSVVVVIVNFLADTLLIDFNLADLGLLSANIVDLWTEDALDVWNTTIPLQTSTHGVQLLKLTEMVPKPPVKYQKYPAIGPNCDLYGMAAKRVTGTGLAVAGNVGKGAYVQWHDVDGGDQGGRKYVTIDYIMADSELVIKSDCPRCREAYITVNGGPDVKLNFPASGNSWDDVYRDYLLEMDGFTPGPTNKIKISNGNALTPDLVNIGVQI</sequence>
<dbReference type="EMBL" id="GL883149">
    <property type="protein sequence ID" value="EGG00225.1"/>
    <property type="molecule type" value="Genomic_DNA"/>
</dbReference>
<evidence type="ECO:0000256" key="4">
    <source>
        <dbReference type="ARBA" id="ARBA00022729"/>
    </source>
</evidence>
<dbReference type="EC" id="3.2.1.22" evidence="3 7"/>
<reference evidence="10" key="1">
    <citation type="journal article" date="2011" name="Proc. Natl. Acad. Sci. U.S.A.">
        <title>Obligate biotrophy features unraveled by the genomic analysis of rust fungi.</title>
        <authorList>
            <person name="Duplessis S."/>
            <person name="Cuomo C.A."/>
            <person name="Lin Y.-C."/>
            <person name="Aerts A."/>
            <person name="Tisserant E."/>
            <person name="Veneault-Fourrey C."/>
            <person name="Joly D.L."/>
            <person name="Hacquard S."/>
            <person name="Amselem J."/>
            <person name="Cantarel B.L."/>
            <person name="Chiu R."/>
            <person name="Coutinho P.M."/>
            <person name="Feau N."/>
            <person name="Field M."/>
            <person name="Frey P."/>
            <person name="Gelhaye E."/>
            <person name="Goldberg J."/>
            <person name="Grabherr M.G."/>
            <person name="Kodira C.D."/>
            <person name="Kohler A."/>
            <person name="Kuees U."/>
            <person name="Lindquist E.A."/>
            <person name="Lucas S.M."/>
            <person name="Mago R."/>
            <person name="Mauceli E."/>
            <person name="Morin E."/>
            <person name="Murat C."/>
            <person name="Pangilinan J.L."/>
            <person name="Park R."/>
            <person name="Pearson M."/>
            <person name="Quesneville H."/>
            <person name="Rouhier N."/>
            <person name="Sakthikumar S."/>
            <person name="Salamov A.A."/>
            <person name="Schmutz J."/>
            <person name="Selles B."/>
            <person name="Shapiro H."/>
            <person name="Tanguay P."/>
            <person name="Tuskan G.A."/>
            <person name="Henrissat B."/>
            <person name="Van de Peer Y."/>
            <person name="Rouze P."/>
            <person name="Ellis J.G."/>
            <person name="Dodds P.N."/>
            <person name="Schein J.E."/>
            <person name="Zhong S."/>
            <person name="Hamelin R.C."/>
            <person name="Grigoriev I.V."/>
            <person name="Szabo L.J."/>
            <person name="Martin F."/>
        </authorList>
    </citation>
    <scope>NUCLEOTIDE SEQUENCE [LARGE SCALE GENOMIC DNA]</scope>
    <source>
        <strain evidence="10">98AG31 / pathotype 3-4-7</strain>
    </source>
</reference>
<dbReference type="InterPro" id="IPR013780">
    <property type="entry name" value="Glyco_hydro_b"/>
</dbReference>
<dbReference type="InterPro" id="IPR041233">
    <property type="entry name" value="Melibiase_C"/>
</dbReference>
<keyword evidence="10" id="KW-1185">Reference proteome</keyword>
<dbReference type="GO" id="GO:0004557">
    <property type="term" value="F:alpha-galactosidase activity"/>
    <property type="evidence" value="ECO:0007669"/>
    <property type="project" value="UniProtKB-EC"/>
</dbReference>
<keyword evidence="4" id="KW-0732">Signal</keyword>
<evidence type="ECO:0000256" key="5">
    <source>
        <dbReference type="ARBA" id="ARBA00022801"/>
    </source>
</evidence>
<dbReference type="Pfam" id="PF17801">
    <property type="entry name" value="Melibiase_C"/>
    <property type="match status" value="1"/>
</dbReference>